<keyword evidence="5" id="KW-0808">Transferase</keyword>
<dbReference type="Proteomes" id="UP000501346">
    <property type="component" value="Chromosome ScV"/>
</dbReference>
<dbReference type="InterPro" id="IPR017964">
    <property type="entry name" value="DNA-dir_DNA_pol_B_CS"/>
</dbReference>
<dbReference type="SUPFAM" id="SSF48371">
    <property type="entry name" value="ARM repeat"/>
    <property type="match status" value="1"/>
</dbReference>
<evidence type="ECO:0000256" key="4">
    <source>
        <dbReference type="SAM" id="MobiDB-lite"/>
    </source>
</evidence>
<feature type="compositionally biased region" description="Acidic residues" evidence="4">
    <location>
        <begin position="710"/>
        <end position="719"/>
    </location>
</feature>
<name>A0A6C1DQF0_SACPS</name>
<dbReference type="InterPro" id="IPR016024">
    <property type="entry name" value="ARM-type_fold"/>
</dbReference>
<comment type="similarity">
    <text evidence="2">Belongs to the MYBBP1A family.</text>
</comment>
<evidence type="ECO:0000313" key="5">
    <source>
        <dbReference type="EMBL" id="QID79041.1"/>
    </source>
</evidence>
<dbReference type="OrthoDB" id="342531at2759"/>
<keyword evidence="3" id="KW-0539">Nucleus</keyword>
<feature type="compositionally biased region" description="Acidic residues" evidence="4">
    <location>
        <begin position="781"/>
        <end position="802"/>
    </location>
</feature>
<organism evidence="5 6">
    <name type="scientific">Saccharomyces pastorianus</name>
    <name type="common">Lager yeast</name>
    <name type="synonym">Saccharomyces cerevisiae x Saccharomyces eubayanus</name>
    <dbReference type="NCBI Taxonomy" id="27292"/>
    <lineage>
        <taxon>Eukaryota</taxon>
        <taxon>Fungi</taxon>
        <taxon>Dikarya</taxon>
        <taxon>Ascomycota</taxon>
        <taxon>Saccharomycotina</taxon>
        <taxon>Saccharomycetes</taxon>
        <taxon>Saccharomycetales</taxon>
        <taxon>Saccharomycetaceae</taxon>
        <taxon>Saccharomyces</taxon>
    </lineage>
</organism>
<dbReference type="PANTHER" id="PTHR13213:SF2">
    <property type="entry name" value="MYB-BINDING PROTEIN 1A"/>
    <property type="match status" value="1"/>
</dbReference>
<dbReference type="PANTHER" id="PTHR13213">
    <property type="entry name" value="MYB-BINDING PROTEIN 1A FAMILY MEMBER"/>
    <property type="match status" value="1"/>
</dbReference>
<feature type="compositionally biased region" description="Acidic residues" evidence="4">
    <location>
        <begin position="728"/>
        <end position="748"/>
    </location>
</feature>
<feature type="region of interest" description="Disordered" evidence="4">
    <location>
        <begin position="778"/>
        <end position="805"/>
    </location>
</feature>
<proteinExistence type="inferred from homology"/>
<accession>A0A6C1DQF0</accession>
<dbReference type="EMBL" id="CP048986">
    <property type="protein sequence ID" value="QID79041.1"/>
    <property type="molecule type" value="Genomic_DNA"/>
</dbReference>
<evidence type="ECO:0000256" key="3">
    <source>
        <dbReference type="ARBA" id="ARBA00023242"/>
    </source>
</evidence>
<feature type="region of interest" description="Disordered" evidence="4">
    <location>
        <begin position="710"/>
        <end position="748"/>
    </location>
</feature>
<dbReference type="InterPro" id="IPR007015">
    <property type="entry name" value="DNA_pol_V/MYBBP1A"/>
</dbReference>
<reference evidence="5 6" key="1">
    <citation type="journal article" date="2019" name="BMC Genomics">
        <title>Chromosome level assembly and comparative genome analysis confirm lager-brewing yeasts originated from a single hybridization.</title>
        <authorList>
            <person name="Salazar A.N."/>
            <person name="Gorter de Vries A.R."/>
            <person name="van den Broek M."/>
            <person name="Brouwers N."/>
            <person name="de la Torre Cortes P."/>
            <person name="Kuijpers N.G.A."/>
            <person name="Daran J.G."/>
            <person name="Abeel T."/>
        </authorList>
    </citation>
    <scope>NUCLEOTIDE SEQUENCE [LARGE SCALE GENOMIC DNA]</scope>
    <source>
        <strain evidence="5 6">CBS 1483</strain>
    </source>
</reference>
<keyword evidence="5" id="KW-0239">DNA-directed DNA polymerase</keyword>
<dbReference type="PROSITE" id="PS00116">
    <property type="entry name" value="DNA_POLYMERASE_B"/>
    <property type="match status" value="1"/>
</dbReference>
<keyword evidence="6" id="KW-1185">Reference proteome</keyword>
<dbReference type="GO" id="GO:0003887">
    <property type="term" value="F:DNA-directed DNA polymerase activity"/>
    <property type="evidence" value="ECO:0007669"/>
    <property type="project" value="UniProtKB-KW"/>
</dbReference>
<dbReference type="GO" id="GO:0000166">
    <property type="term" value="F:nucleotide binding"/>
    <property type="evidence" value="ECO:0007669"/>
    <property type="project" value="InterPro"/>
</dbReference>
<evidence type="ECO:0000313" key="6">
    <source>
        <dbReference type="Proteomes" id="UP000501346"/>
    </source>
</evidence>
<dbReference type="GO" id="GO:0006355">
    <property type="term" value="P:regulation of DNA-templated transcription"/>
    <property type="evidence" value="ECO:0007669"/>
    <property type="project" value="InterPro"/>
</dbReference>
<keyword evidence="5" id="KW-0548">Nucleotidyltransferase</keyword>
<comment type="subcellular location">
    <subcellularLocation>
        <location evidence="1">Nucleus</location>
    </subcellularLocation>
</comment>
<protein>
    <submittedName>
        <fullName evidence="5">DNA-directed DNA polymerase</fullName>
    </submittedName>
</protein>
<evidence type="ECO:0000256" key="1">
    <source>
        <dbReference type="ARBA" id="ARBA00004123"/>
    </source>
</evidence>
<dbReference type="Pfam" id="PF04931">
    <property type="entry name" value="DNA_pol_phi"/>
    <property type="match status" value="1"/>
</dbReference>
<dbReference type="GO" id="GO:0005730">
    <property type="term" value="C:nucleolus"/>
    <property type="evidence" value="ECO:0007669"/>
    <property type="project" value="InterPro"/>
</dbReference>
<gene>
    <name evidence="5" type="primary">POL5_1</name>
    <name evidence="5" type="ORF">GRS66_001273</name>
</gene>
<evidence type="ECO:0000256" key="2">
    <source>
        <dbReference type="ARBA" id="ARBA00006809"/>
    </source>
</evidence>
<dbReference type="AlphaFoldDB" id="A0A6C1DQF0"/>
<sequence>MTGKVNRDLFFKLASDLREERLHAAVALIKDLSALDLPDDAEEWSYVLNRLIKGLSSDRNSARLGFSLCLTEVINLAVNMPPGQRPKGLESTNEFLSTLSTILNVNVNEGTKKSIKGKDERGILFGKLFGLKSLLNEPLFSEIFVKDLEKGNTEFFIRFTEQLIDLALKKNWIKEPCFFTLFQTMKMLLPFMDESSAEKILLIYDKYNLTLTNEGLSTYLLLKYEGDESLIPSVLDLKNPGWKDNDPLARGNLPLLTKVLRNSSVIPDANGGLKETKKQKNTNWNPRLHFVWSVLLPLFGNGKLENTSHISKKRKKTNNKKVQNSIQFPEFWKMAVDESFFNEKASSERKYLGFLIIDAAFKAVPGSYIGFCFSQNVMRTLINQSIDSQRVLNKISQLTLDSIVKACEEDSANRLVPCLNAMLFGPHGSINFDKLTKSGTASKLIAIKELPSTVLAQLLDVFLLQLQDKKGDLSHTLFALDSILHIVRAHKVEINDMDIMKPVLRPIVYMAFFKHTSDDLKLEQLHELAKERLYSILGELTINKEIRCKDPEINSWQYLTLKLILDIENSHVGDLINPLDENLENIKNEAISCLSKICRSRTAQSWGLSTLLSMCLVQLYAGDTDSISVIEELCEFSKHENNSMVGITEILLSLLAQKKALLRKLSLIIWQQFIEEVALEELQILLDILKARENKQGFAQLFEGEEEFEAIKEEDDASEDESKTGSESESESESDSDDADEKDEEDEANEDILNIDKEATSALVKALNLPDNIVNDKGEVDLDQLEGLSDDGGDDEDEESMDDEKMMELDDQLSEIFKRRKEALSSISTGNQRKFEVKQSRENVISFKHRVVDMLAVYVKYCEKLTLANKSEHSNNLGGSLSKLVYFIIPMLKCANETLDRPLADKISKLLKGKIFKIKVTAFKDMNKDIEPMDLLKKTHKLMLTSKPGQHAAVFYSMCSTSSLFLSKLYVEIGGNDKLDELIDLYTATIKEWMQKGKCGPNIFIDFINWLSSKKQTVMDKE</sequence>
<dbReference type="GO" id="GO:0000182">
    <property type="term" value="F:rDNA binding"/>
    <property type="evidence" value="ECO:0007669"/>
    <property type="project" value="TreeGrafter"/>
</dbReference>